<feature type="transmembrane region" description="Helical" evidence="34">
    <location>
        <begin position="475"/>
        <end position="499"/>
    </location>
</feature>
<protein>
    <recommendedName>
        <fullName evidence="28">Proton-coupled zinc antiporter SLC30A2</fullName>
    </recommendedName>
    <alternativeName>
        <fullName evidence="30">Solute carrier family 30 member 2</fullName>
    </alternativeName>
    <alternativeName>
        <fullName evidence="29">Zinc transporter 2</fullName>
    </alternativeName>
</protein>
<sequence>MDFQAGILRDGSPMESLEKQLICPICLEMFSKPVVILPCQHNLCRKCANDTFQAANPYWQSRGSVISGGRFRCPSCRHEVLLDRHGVYGLQRNLLVENIIDIYKQECSSRPLKKGEHPMCKEHEDERINIYCVTCEVPTCSMCKVFGAHKDCEVAPLQTVFQGQKTELNNCISMLVAGNDRIQTIISQLEDSCRSTEENSEAAKRELCARFDALAALLEEKKSELLQRITREQGDKTGFVQGLIHQYKEQLEKSSQLVETAIQAMEETGGAAFLMNAKQLIKTIVEASKGGRLEKIEQGYERMDAFSVTLDHLAEAVCALDFDPAEEDEEYFDGEEEEVEEDAEPERAVMGPPWGRRPWVLCSRPGPPSPGRALHTSPRHFTRAEVTGCHQRRTRSGVTCPGPPSRRRMAAGEEKRHLLSQGAGGSYLGAAQKNGHNSVQGQAPALELGARRSRHCHAQGAAGHPGQQQRARRKLYLAAGICLVFMVGEAVGGYLAHSLAILTDAAHLLTDFASIMISLFALWVSSRPPTKTMNFGWHRAEILGALLSVLSIWVVTGVLVYLAAQRLLSANYDIEGGVMLITSACAVAVNVVMGMALHQTGHGHGHSHGAASEQPNASVRAAFVHVVGDLLQSVGVLVASYIIFFKPEYKYVDPICTFLFSALVLGTTLTILRDVLLVLMEGTPKGMDFNAVRETLLAVEGVEAVHSLHIWALTAAQPLLSVHIAINAGASAQEVLEEASSRLQDTFRFHTTTIQVESYSEEMRDCRECQPPRD</sequence>
<evidence type="ECO:0000256" key="10">
    <source>
        <dbReference type="ARBA" id="ARBA00022692"/>
    </source>
</evidence>
<dbReference type="FunFam" id="3.30.40.10:FF:000014">
    <property type="entry name" value="probable E3 ubiquitin-protein ligase MID2"/>
    <property type="match status" value="1"/>
</dbReference>
<comment type="subunit">
    <text evidence="27">Homodimer. Interacts (via lysosomal targeting motif) with AP3D1; in AP-3-mediated transport to lysosomes. Interacts with TMEM163.</text>
</comment>
<evidence type="ECO:0000256" key="3">
    <source>
        <dbReference type="ARBA" id="ARBA00004448"/>
    </source>
</evidence>
<feature type="transmembrane region" description="Helical" evidence="34">
    <location>
        <begin position="505"/>
        <end position="524"/>
    </location>
</feature>
<keyword evidence="12" id="KW-0967">Endosome</keyword>
<dbReference type="GO" id="GO:0005765">
    <property type="term" value="C:lysosomal membrane"/>
    <property type="evidence" value="ECO:0007669"/>
    <property type="project" value="UniProtKB-SubCell"/>
</dbReference>
<dbReference type="Gene3D" id="1.20.1510.10">
    <property type="entry name" value="Cation efflux protein transmembrane domain"/>
    <property type="match status" value="1"/>
</dbReference>
<dbReference type="GO" id="GO:0010008">
    <property type="term" value="C:endosome membrane"/>
    <property type="evidence" value="ECO:0007669"/>
    <property type="project" value="UniProtKB-SubCell"/>
</dbReference>
<dbReference type="CDD" id="cd19831">
    <property type="entry name" value="Bbox2_MuRF1_C-II"/>
    <property type="match status" value="1"/>
</dbReference>
<keyword evidence="21 34" id="KW-0472">Membrane</keyword>
<evidence type="ECO:0000256" key="9">
    <source>
        <dbReference type="ARBA" id="ARBA00022553"/>
    </source>
</evidence>
<evidence type="ECO:0000256" key="13">
    <source>
        <dbReference type="ARBA" id="ARBA00022771"/>
    </source>
</evidence>
<evidence type="ECO:0000256" key="15">
    <source>
        <dbReference type="ARBA" id="ARBA00022833"/>
    </source>
</evidence>
<dbReference type="InterPro" id="IPR050681">
    <property type="entry name" value="CDF/SLC30A"/>
</dbReference>
<dbReference type="PROSITE" id="PS50119">
    <property type="entry name" value="ZF_BBOX"/>
    <property type="match status" value="1"/>
</dbReference>
<keyword evidence="9" id="KW-0597">Phosphoprotein</keyword>
<evidence type="ECO:0000256" key="21">
    <source>
        <dbReference type="ARBA" id="ARBA00023136"/>
    </source>
</evidence>
<comment type="subcellular location">
    <subcellularLocation>
        <location evidence="4">Cytoplasm</location>
    </subcellularLocation>
    <subcellularLocation>
        <location evidence="2">Endosome membrane</location>
        <topology evidence="2">Multi-pass membrane protein</topology>
    </subcellularLocation>
    <subcellularLocation>
        <location evidence="1">Lysosome membrane</location>
        <topology evidence="1">Multi-pass membrane protein</topology>
    </subcellularLocation>
    <subcellularLocation>
        <location evidence="3">Mitochondrion inner membrane</location>
        <topology evidence="3">Multi-pass membrane protein</topology>
    </subcellularLocation>
    <subcellularLocation>
        <location evidence="26">Zymogen granule membrane</location>
        <topology evidence="26">Multi-pass membrane protein</topology>
    </subcellularLocation>
</comment>
<evidence type="ECO:0000256" key="29">
    <source>
        <dbReference type="ARBA" id="ARBA00076850"/>
    </source>
</evidence>
<feature type="coiled-coil region" evidence="32">
    <location>
        <begin position="179"/>
        <end position="268"/>
    </location>
</feature>
<feature type="transmembrane region" description="Helical" evidence="34">
    <location>
        <begin position="651"/>
        <end position="672"/>
    </location>
</feature>
<dbReference type="GO" id="GO:0042589">
    <property type="term" value="C:zymogen granule membrane"/>
    <property type="evidence" value="ECO:0007669"/>
    <property type="project" value="UniProtKB-SubCell"/>
</dbReference>
<dbReference type="InterPro" id="IPR001841">
    <property type="entry name" value="Znf_RING"/>
</dbReference>
<evidence type="ECO:0000256" key="14">
    <source>
        <dbReference type="ARBA" id="ARBA00022792"/>
    </source>
</evidence>
<organism evidence="38 39">
    <name type="scientific">Mycteria americana</name>
    <name type="common">Wood stork</name>
    <dbReference type="NCBI Taxonomy" id="33587"/>
    <lineage>
        <taxon>Eukaryota</taxon>
        <taxon>Metazoa</taxon>
        <taxon>Chordata</taxon>
        <taxon>Craniata</taxon>
        <taxon>Vertebrata</taxon>
        <taxon>Euteleostomi</taxon>
        <taxon>Archelosauria</taxon>
        <taxon>Archosauria</taxon>
        <taxon>Dinosauria</taxon>
        <taxon>Saurischia</taxon>
        <taxon>Theropoda</taxon>
        <taxon>Coelurosauria</taxon>
        <taxon>Aves</taxon>
        <taxon>Neognathae</taxon>
        <taxon>Neoaves</taxon>
        <taxon>Aequornithes</taxon>
        <taxon>Ciconiiformes</taxon>
        <taxon>Ciconiidae</taxon>
        <taxon>Mycteria</taxon>
    </lineage>
</organism>
<dbReference type="InterPro" id="IPR027469">
    <property type="entry name" value="Cation_efflux_TMD_sf"/>
</dbReference>
<evidence type="ECO:0000256" key="22">
    <source>
        <dbReference type="ARBA" id="ARBA00023228"/>
    </source>
</evidence>
<keyword evidence="20" id="KW-0496">Mitochondrion</keyword>
<proteinExistence type="inferred from homology"/>
<feature type="transmembrane region" description="Helical" evidence="34">
    <location>
        <begin position="545"/>
        <end position="564"/>
    </location>
</feature>
<keyword evidence="23" id="KW-0968">Cytoplasmic vesicle</keyword>
<keyword evidence="14" id="KW-0999">Mitochondrion inner membrane</keyword>
<dbReference type="Pfam" id="PF13445">
    <property type="entry name" value="zf-RING_UBOX"/>
    <property type="match status" value="1"/>
</dbReference>
<evidence type="ECO:0000256" key="7">
    <source>
        <dbReference type="ARBA" id="ARBA00022449"/>
    </source>
</evidence>
<feature type="domain" description="B box-type" evidence="36">
    <location>
        <begin position="115"/>
        <end position="157"/>
    </location>
</feature>
<gene>
    <name evidence="38" type="ORF">QYF61_003906</name>
</gene>
<evidence type="ECO:0000313" key="38">
    <source>
        <dbReference type="EMBL" id="KAK4808848.1"/>
    </source>
</evidence>
<dbReference type="GO" id="GO:0015297">
    <property type="term" value="F:antiporter activity"/>
    <property type="evidence" value="ECO:0007669"/>
    <property type="project" value="UniProtKB-KW"/>
</dbReference>
<dbReference type="InterPro" id="IPR000315">
    <property type="entry name" value="Znf_B-box"/>
</dbReference>
<comment type="caution">
    <text evidence="38">The sequence shown here is derived from an EMBL/GenBank/DDBJ whole genome shotgun (WGS) entry which is preliminary data.</text>
</comment>
<dbReference type="SUPFAM" id="SSF161111">
    <property type="entry name" value="Cation efflux protein transmembrane domain-like"/>
    <property type="match status" value="1"/>
</dbReference>
<dbReference type="SUPFAM" id="SSF57845">
    <property type="entry name" value="B-box zinc-binding domain"/>
    <property type="match status" value="1"/>
</dbReference>
<dbReference type="SUPFAM" id="SSF57850">
    <property type="entry name" value="RING/U-box"/>
    <property type="match status" value="1"/>
</dbReference>
<evidence type="ECO:0000313" key="39">
    <source>
        <dbReference type="Proteomes" id="UP001333110"/>
    </source>
</evidence>
<comment type="catalytic activity">
    <reaction evidence="24">
        <text>Zn(2+)(in) + 2 H(+)(out) = Zn(2+)(out) + 2 H(+)(in)</text>
        <dbReference type="Rhea" id="RHEA:72627"/>
        <dbReference type="ChEBI" id="CHEBI:15378"/>
        <dbReference type="ChEBI" id="CHEBI:29105"/>
    </reaction>
</comment>
<evidence type="ECO:0000256" key="26">
    <source>
        <dbReference type="ARBA" id="ARBA00060459"/>
    </source>
</evidence>
<feature type="region of interest" description="Disordered" evidence="33">
    <location>
        <begin position="385"/>
        <end position="416"/>
    </location>
</feature>
<evidence type="ECO:0000256" key="32">
    <source>
        <dbReference type="SAM" id="Coils"/>
    </source>
</evidence>
<keyword evidence="17 34" id="KW-1133">Transmembrane helix</keyword>
<dbReference type="AlphaFoldDB" id="A0AAN7RV94"/>
<evidence type="ECO:0000259" key="35">
    <source>
        <dbReference type="PROSITE" id="PS50089"/>
    </source>
</evidence>
<feature type="transmembrane region" description="Helical" evidence="34">
    <location>
        <begin position="576"/>
        <end position="597"/>
    </location>
</feature>
<keyword evidence="22" id="KW-0458">Lysosome</keyword>
<keyword evidence="39" id="KW-1185">Reference proteome</keyword>
<dbReference type="GO" id="GO:0008270">
    <property type="term" value="F:zinc ion binding"/>
    <property type="evidence" value="ECO:0007669"/>
    <property type="project" value="UniProtKB-KW"/>
</dbReference>
<dbReference type="Pfam" id="PF01545">
    <property type="entry name" value="Cation_efflux"/>
    <property type="match status" value="1"/>
</dbReference>
<evidence type="ECO:0000256" key="27">
    <source>
        <dbReference type="ARBA" id="ARBA00061875"/>
    </source>
</evidence>
<dbReference type="SMART" id="SM00336">
    <property type="entry name" value="BBOX"/>
    <property type="match status" value="1"/>
</dbReference>
<evidence type="ECO:0000256" key="28">
    <source>
        <dbReference type="ARBA" id="ARBA00070392"/>
    </source>
</evidence>
<dbReference type="Gene3D" id="3.30.160.60">
    <property type="entry name" value="Classic Zinc Finger"/>
    <property type="match status" value="1"/>
</dbReference>
<dbReference type="InterPro" id="IPR036837">
    <property type="entry name" value="Cation_efflux_CTD_sf"/>
</dbReference>
<dbReference type="InterPro" id="IPR027370">
    <property type="entry name" value="Znf-RING_euk"/>
</dbReference>
<keyword evidence="7" id="KW-0050">Antiport</keyword>
<keyword evidence="19" id="KW-0406">Ion transport</keyword>
<dbReference type="GO" id="GO:0062111">
    <property type="term" value="P:zinc ion import into organelle"/>
    <property type="evidence" value="ECO:0007669"/>
    <property type="project" value="UniProtKB-ARBA"/>
</dbReference>
<name>A0AAN7RV94_MYCAM</name>
<feature type="domain" description="COS" evidence="37">
    <location>
        <begin position="265"/>
        <end position="323"/>
    </location>
</feature>
<evidence type="ECO:0000256" key="30">
    <source>
        <dbReference type="ARBA" id="ARBA00077285"/>
    </source>
</evidence>
<dbReference type="PROSITE" id="PS50089">
    <property type="entry name" value="ZF_RING_2"/>
    <property type="match status" value="1"/>
</dbReference>
<keyword evidence="13 31" id="KW-0863">Zinc-finger</keyword>
<evidence type="ECO:0000256" key="16">
    <source>
        <dbReference type="ARBA" id="ARBA00022906"/>
    </source>
</evidence>
<evidence type="ECO:0000256" key="11">
    <source>
        <dbReference type="ARBA" id="ARBA00022723"/>
    </source>
</evidence>
<evidence type="ECO:0000259" key="37">
    <source>
        <dbReference type="PROSITE" id="PS51262"/>
    </source>
</evidence>
<evidence type="ECO:0000256" key="23">
    <source>
        <dbReference type="ARBA" id="ARBA00023329"/>
    </source>
</evidence>
<evidence type="ECO:0000256" key="34">
    <source>
        <dbReference type="SAM" id="Phobius"/>
    </source>
</evidence>
<dbReference type="PROSITE" id="PS51262">
    <property type="entry name" value="COS"/>
    <property type="match status" value="1"/>
</dbReference>
<dbReference type="SMART" id="SM00184">
    <property type="entry name" value="RING"/>
    <property type="match status" value="1"/>
</dbReference>
<keyword evidence="8" id="KW-0963">Cytoplasm</keyword>
<evidence type="ECO:0000256" key="25">
    <source>
        <dbReference type="ARBA" id="ARBA00053997"/>
    </source>
</evidence>
<comment type="function">
    <text evidence="25">Electroneutral proton-coupled antiporter concentrating zinc ions into a variety of intracellular organelles including endosomes, zymogen granules and mitochondria. Thereby, plays a crucial role in cellular zinc homeostasis to confer upon cells protection against its potential cytotoxicity. Regulates the zinc concentration of milk, through the transport of zinc ions into secretory vesicles of mammary cells. By concentrating zinc ions into lysosomes participates to lysosomal-mediated cell death during early mammary gland involution.</text>
</comment>
<evidence type="ECO:0000256" key="24">
    <source>
        <dbReference type="ARBA" id="ARBA00048349"/>
    </source>
</evidence>
<comment type="similarity">
    <text evidence="5">Belongs to the cation diffusion facilitator (CDF) transporter (TC 2.A.4) family. SLC30A subfamily.</text>
</comment>
<dbReference type="Pfam" id="PF16916">
    <property type="entry name" value="ZT_dimer"/>
    <property type="match status" value="1"/>
</dbReference>
<evidence type="ECO:0000256" key="18">
    <source>
        <dbReference type="ARBA" id="ARBA00023054"/>
    </source>
</evidence>
<dbReference type="GO" id="GO:0005385">
    <property type="term" value="F:zinc ion transmembrane transporter activity"/>
    <property type="evidence" value="ECO:0007669"/>
    <property type="project" value="TreeGrafter"/>
</dbReference>
<dbReference type="Pfam" id="PF00643">
    <property type="entry name" value="zf-B_box"/>
    <property type="match status" value="1"/>
</dbReference>
<dbReference type="Gene3D" id="1.20.5.170">
    <property type="match status" value="1"/>
</dbReference>
<dbReference type="PANTHER" id="PTHR11562">
    <property type="entry name" value="CATION EFFLUX PROTEIN/ ZINC TRANSPORTER"/>
    <property type="match status" value="1"/>
</dbReference>
<evidence type="ECO:0000256" key="19">
    <source>
        <dbReference type="ARBA" id="ARBA00023065"/>
    </source>
</evidence>
<keyword evidence="11" id="KW-0479">Metal-binding</keyword>
<dbReference type="Proteomes" id="UP001333110">
    <property type="component" value="Unassembled WGS sequence"/>
</dbReference>
<evidence type="ECO:0000256" key="8">
    <source>
        <dbReference type="ARBA" id="ARBA00022490"/>
    </source>
</evidence>
<dbReference type="GO" id="GO:0010043">
    <property type="term" value="P:response to zinc ion"/>
    <property type="evidence" value="ECO:0007669"/>
    <property type="project" value="TreeGrafter"/>
</dbReference>
<keyword evidence="18 32" id="KW-0175">Coiled coil</keyword>
<dbReference type="InterPro" id="IPR013083">
    <property type="entry name" value="Znf_RING/FYVE/PHD"/>
</dbReference>
<accession>A0AAN7RV94</accession>
<dbReference type="PROSITE" id="PS00518">
    <property type="entry name" value="ZF_RING_1"/>
    <property type="match status" value="1"/>
</dbReference>
<dbReference type="InterPro" id="IPR027470">
    <property type="entry name" value="Cation_efflux_CTD"/>
</dbReference>
<evidence type="ECO:0000256" key="5">
    <source>
        <dbReference type="ARBA" id="ARBA00008873"/>
    </source>
</evidence>
<evidence type="ECO:0000256" key="1">
    <source>
        <dbReference type="ARBA" id="ARBA00004155"/>
    </source>
</evidence>
<dbReference type="EMBL" id="JAUNZN010000023">
    <property type="protein sequence ID" value="KAK4808848.1"/>
    <property type="molecule type" value="Genomic_DNA"/>
</dbReference>
<dbReference type="PANTHER" id="PTHR11562:SF51">
    <property type="entry name" value="PROTON-COUPLED ZINC ANTIPORTER SLC30A2"/>
    <property type="match status" value="1"/>
</dbReference>
<keyword evidence="15" id="KW-0862">Zinc</keyword>
<dbReference type="FunFam" id="1.20.1510.10:FF:000011">
    <property type="entry name" value="zinc transporter 2 isoform X1"/>
    <property type="match status" value="1"/>
</dbReference>
<evidence type="ECO:0000256" key="2">
    <source>
        <dbReference type="ARBA" id="ARBA00004337"/>
    </source>
</evidence>
<evidence type="ECO:0000256" key="12">
    <source>
        <dbReference type="ARBA" id="ARBA00022753"/>
    </source>
</evidence>
<feature type="domain" description="RING-type" evidence="35">
    <location>
        <begin position="23"/>
        <end position="77"/>
    </location>
</feature>
<feature type="transmembrane region" description="Helical" evidence="34">
    <location>
        <begin position="622"/>
        <end position="645"/>
    </location>
</feature>
<evidence type="ECO:0000256" key="31">
    <source>
        <dbReference type="PROSITE-ProRule" id="PRU00024"/>
    </source>
</evidence>
<dbReference type="InterPro" id="IPR017907">
    <property type="entry name" value="Znf_RING_CS"/>
</dbReference>
<evidence type="ECO:0000256" key="4">
    <source>
        <dbReference type="ARBA" id="ARBA00004496"/>
    </source>
</evidence>
<keyword evidence="16" id="KW-0864">Zinc transport</keyword>
<dbReference type="Gene3D" id="3.30.40.10">
    <property type="entry name" value="Zinc/RING finger domain, C3HC4 (zinc finger)"/>
    <property type="match status" value="1"/>
</dbReference>
<dbReference type="NCBIfam" id="TIGR01297">
    <property type="entry name" value="CDF"/>
    <property type="match status" value="1"/>
</dbReference>
<evidence type="ECO:0000256" key="17">
    <source>
        <dbReference type="ARBA" id="ARBA00022989"/>
    </source>
</evidence>
<reference evidence="38 39" key="1">
    <citation type="journal article" date="2023" name="J. Hered.">
        <title>Chromosome-level genome of the wood stork (Mycteria americana) provides insight into avian chromosome evolution.</title>
        <authorList>
            <person name="Flamio R. Jr."/>
            <person name="Ramstad K.M."/>
        </authorList>
    </citation>
    <scope>NUCLEOTIDE SEQUENCE [LARGE SCALE GENOMIC DNA]</scope>
    <source>
        <strain evidence="38">JAX WOST 10</strain>
    </source>
</reference>
<evidence type="ECO:0000259" key="36">
    <source>
        <dbReference type="PROSITE" id="PS50119"/>
    </source>
</evidence>
<dbReference type="InterPro" id="IPR002524">
    <property type="entry name" value="Cation_efflux"/>
</dbReference>
<evidence type="ECO:0000256" key="6">
    <source>
        <dbReference type="ARBA" id="ARBA00022448"/>
    </source>
</evidence>
<keyword evidence="6" id="KW-0813">Transport</keyword>
<keyword evidence="10 34" id="KW-0812">Transmembrane</keyword>
<dbReference type="SUPFAM" id="SSF160240">
    <property type="entry name" value="Cation efflux protein cytoplasmic domain-like"/>
    <property type="match status" value="1"/>
</dbReference>
<dbReference type="InterPro" id="IPR058533">
    <property type="entry name" value="Cation_efflux_TM"/>
</dbReference>
<evidence type="ECO:0000256" key="20">
    <source>
        <dbReference type="ARBA" id="ARBA00023128"/>
    </source>
</evidence>
<dbReference type="GO" id="GO:0005886">
    <property type="term" value="C:plasma membrane"/>
    <property type="evidence" value="ECO:0007669"/>
    <property type="project" value="TreeGrafter"/>
</dbReference>
<dbReference type="GO" id="GO:0005743">
    <property type="term" value="C:mitochondrial inner membrane"/>
    <property type="evidence" value="ECO:0007669"/>
    <property type="project" value="UniProtKB-SubCell"/>
</dbReference>
<dbReference type="InterPro" id="IPR017903">
    <property type="entry name" value="COS_domain"/>
</dbReference>
<evidence type="ECO:0000256" key="33">
    <source>
        <dbReference type="SAM" id="MobiDB-lite"/>
    </source>
</evidence>